<keyword evidence="2" id="KW-1185">Reference proteome</keyword>
<gene>
    <name evidence="1" type="ORF">V1517DRAFT_320400</name>
</gene>
<dbReference type="EMBL" id="MU970061">
    <property type="protein sequence ID" value="KAK9323480.1"/>
    <property type="molecule type" value="Genomic_DNA"/>
</dbReference>
<evidence type="ECO:0000313" key="1">
    <source>
        <dbReference type="EMBL" id="KAK9323480.1"/>
    </source>
</evidence>
<organism evidence="1 2">
    <name type="scientific">Lipomyces orientalis</name>
    <dbReference type="NCBI Taxonomy" id="1233043"/>
    <lineage>
        <taxon>Eukaryota</taxon>
        <taxon>Fungi</taxon>
        <taxon>Dikarya</taxon>
        <taxon>Ascomycota</taxon>
        <taxon>Saccharomycotina</taxon>
        <taxon>Lipomycetes</taxon>
        <taxon>Lipomycetales</taxon>
        <taxon>Lipomycetaceae</taxon>
        <taxon>Lipomyces</taxon>
    </lineage>
</organism>
<protein>
    <submittedName>
        <fullName evidence="1">Mitochondrial protein Pet127-domain-containing protein</fullName>
    </submittedName>
</protein>
<proteinExistence type="predicted"/>
<reference evidence="2" key="1">
    <citation type="journal article" date="2024" name="Front. Bioeng. Biotechnol.">
        <title>Genome-scale model development and genomic sequencing of the oleaginous clade Lipomyces.</title>
        <authorList>
            <person name="Czajka J.J."/>
            <person name="Han Y."/>
            <person name="Kim J."/>
            <person name="Mondo S.J."/>
            <person name="Hofstad B.A."/>
            <person name="Robles A."/>
            <person name="Haridas S."/>
            <person name="Riley R."/>
            <person name="LaButti K."/>
            <person name="Pangilinan J."/>
            <person name="Andreopoulos W."/>
            <person name="Lipzen A."/>
            <person name="Yan J."/>
            <person name="Wang M."/>
            <person name="Ng V."/>
            <person name="Grigoriev I.V."/>
            <person name="Spatafora J.W."/>
            <person name="Magnuson J.K."/>
            <person name="Baker S.E."/>
            <person name="Pomraning K.R."/>
        </authorList>
    </citation>
    <scope>NUCLEOTIDE SEQUENCE [LARGE SCALE GENOMIC DNA]</scope>
    <source>
        <strain evidence="2">CBS 10300</strain>
    </source>
</reference>
<sequence length="846" mass="97285">MREASRVRLAMISVWHPRRLQSTRSAVISASRREIYTFRHAIDLELRATTWRNSLLQLVARSRSLSARSSSSATSSKDPMKQNNDALAKLMRWARQERNRRQKLKDKKGPVNGAIASTASPQTKPQSPRIIRRGTIPDQKNIDGTENSLIQSPLMLSNRVLDERQEPMTKERNRWNEDMLKTLEMIRTASPRSKSSDDLAKTELQTEMFNEKLADKQFSDVCFAKYSLDAVEVPFEAHIYPPVLEHGIDRVLFNPGVHFMQDPRSRVYNFPPELKHIMSVHEFDYDALPEYQISSKDKVLQSIAKENKCKYYGSTSSLTAMLSQFHYLISKWRPPNGMHISHHHDEQLKFTAAASMAASVFLRYMPETRLYAIDSDKSEDSEIILMWLGRSMELQLVTPLQEYENFRRSKSHMLGTEQRKDREAYHYSKCGDFMLRSQQDCMDPRLPNGGTFDLKTRAVAAVRYDMDHIHEVGETGYQLKTLHGKYESFESEYRDMIRASFLKYSLQARIGRMDGILVAYHNIARLFGFQYVPLEELDLCIHGENHKCLAKQEFAASMGILNDFLDRVTSEYPEQSFNLVFYVSPETNQMSIFLKLMTNAEIDTEQAKKRDQGFRLKPTAESIAKQLEDDPELPNSKVEEIVRTMERSEAEVRSEERNDEESAKANSCRVMSDRKAESDDQQVMSQPTGTDLSSSSLSDDEAWARSMKDFGIEIGRFTDDLASRELYQIDVRNFINGKELDVAANPEPTAEGQWTLQYSICRNQSPAEKRVAYTASIQSRARVNREKATTKTGIMYRELGLQGKQYQTMLDQLDQNRGTEVYSAGRLKEIMRSDGWIKKGHSASTQ</sequence>
<accession>A0ACC3TQI3</accession>
<name>A0ACC3TQI3_9ASCO</name>
<comment type="caution">
    <text evidence="1">The sequence shown here is derived from an EMBL/GenBank/DDBJ whole genome shotgun (WGS) entry which is preliminary data.</text>
</comment>
<dbReference type="Proteomes" id="UP001489719">
    <property type="component" value="Unassembled WGS sequence"/>
</dbReference>
<evidence type="ECO:0000313" key="2">
    <source>
        <dbReference type="Proteomes" id="UP001489719"/>
    </source>
</evidence>